<dbReference type="InterPro" id="IPR044926">
    <property type="entry name" value="RGS_subdomain_2"/>
</dbReference>
<reference evidence="2" key="1">
    <citation type="journal article" date="2020" name="J. Eukaryot. Microbiol.">
        <title>De novo Sequencing, Assembly and Annotation of the Transcriptome for the Free-Living Testate Amoeba Arcella intermedia.</title>
        <authorList>
            <person name="Ribeiro G.M."/>
            <person name="Porfirio-Sousa A.L."/>
            <person name="Maurer-Alcala X.X."/>
            <person name="Katz L.A."/>
            <person name="Lahr D.J.G."/>
        </authorList>
    </citation>
    <scope>NUCLEOTIDE SEQUENCE</scope>
</reference>
<name>A0A6B2LK49_9EUKA</name>
<sequence length="172" mass="20057">MHTSLPDIDELFKDRDLFLAFREYLYQQLAHENLSFFVEAANFEALKDEEEVKKRATEIFDKFIGPQAEQPINLDFMVVERLKKNLAKPTNQSFKAVTDKIWKVLTNEWFPDFVVSPLYLACNDETIEYVKSDGGKKKSATMDQYQLLCLRMNAERKKGDGEKKGDSEKKED</sequence>
<organism evidence="2">
    <name type="scientific">Arcella intermedia</name>
    <dbReference type="NCBI Taxonomy" id="1963864"/>
    <lineage>
        <taxon>Eukaryota</taxon>
        <taxon>Amoebozoa</taxon>
        <taxon>Tubulinea</taxon>
        <taxon>Elardia</taxon>
        <taxon>Arcellinida</taxon>
        <taxon>Sphaerothecina</taxon>
        <taxon>Arcellidae</taxon>
        <taxon>Arcella</taxon>
    </lineage>
</organism>
<dbReference type="SMART" id="SM00315">
    <property type="entry name" value="RGS"/>
    <property type="match status" value="1"/>
</dbReference>
<accession>A0A6B2LK49</accession>
<dbReference type="PROSITE" id="PS50132">
    <property type="entry name" value="RGS"/>
    <property type="match status" value="1"/>
</dbReference>
<evidence type="ECO:0000313" key="2">
    <source>
        <dbReference type="EMBL" id="NDV37365.1"/>
    </source>
</evidence>
<evidence type="ECO:0000259" key="1">
    <source>
        <dbReference type="PROSITE" id="PS50132"/>
    </source>
</evidence>
<dbReference type="PANTHER" id="PTHR10845">
    <property type="entry name" value="REGULATOR OF G PROTEIN SIGNALING"/>
    <property type="match status" value="1"/>
</dbReference>
<dbReference type="Pfam" id="PF00615">
    <property type="entry name" value="RGS"/>
    <property type="match status" value="1"/>
</dbReference>
<dbReference type="InterPro" id="IPR016137">
    <property type="entry name" value="RGS"/>
</dbReference>
<dbReference type="AlphaFoldDB" id="A0A6B2LK49"/>
<dbReference type="InterPro" id="IPR036305">
    <property type="entry name" value="RGS_sf"/>
</dbReference>
<dbReference type="SUPFAM" id="SSF48097">
    <property type="entry name" value="Regulator of G-protein signaling, RGS"/>
    <property type="match status" value="1"/>
</dbReference>
<feature type="domain" description="RGS" evidence="1">
    <location>
        <begin position="7"/>
        <end position="119"/>
    </location>
</feature>
<dbReference type="PANTHER" id="PTHR10845:SF192">
    <property type="entry name" value="DOUBLE HIT, ISOFORM B"/>
    <property type="match status" value="1"/>
</dbReference>
<protein>
    <recommendedName>
        <fullName evidence="1">RGS domain-containing protein</fullName>
    </recommendedName>
</protein>
<proteinExistence type="predicted"/>
<dbReference type="PRINTS" id="PR01301">
    <property type="entry name" value="RGSPROTEIN"/>
</dbReference>
<dbReference type="Gene3D" id="1.10.167.10">
    <property type="entry name" value="Regulator of G-protein Signalling 4, domain 2"/>
    <property type="match status" value="1"/>
</dbReference>
<dbReference type="EMBL" id="GIBP01008396">
    <property type="protein sequence ID" value="NDV37365.1"/>
    <property type="molecule type" value="Transcribed_RNA"/>
</dbReference>